<dbReference type="AlphaFoldDB" id="A0A4S2M7K9"/>
<gene>
    <name evidence="1" type="ORF">CRM22_003391</name>
</gene>
<dbReference type="EMBL" id="SJOL01005632">
    <property type="protein sequence ID" value="TGZ70078.1"/>
    <property type="molecule type" value="Genomic_DNA"/>
</dbReference>
<reference evidence="1 2" key="1">
    <citation type="journal article" date="2019" name="BMC Genomics">
        <title>New insights from Opisthorchis felineus genome: update on genomics of the epidemiologically important liver flukes.</title>
        <authorList>
            <person name="Ershov N.I."/>
            <person name="Mordvinov V.A."/>
            <person name="Prokhortchouk E.B."/>
            <person name="Pakharukova M.Y."/>
            <person name="Gunbin K.V."/>
            <person name="Ustyantsev K."/>
            <person name="Genaev M.A."/>
            <person name="Blinov A.G."/>
            <person name="Mazur A."/>
            <person name="Boulygina E."/>
            <person name="Tsygankova S."/>
            <person name="Khrameeva E."/>
            <person name="Chekanov N."/>
            <person name="Fan G."/>
            <person name="Xiao A."/>
            <person name="Zhang H."/>
            <person name="Xu X."/>
            <person name="Yang H."/>
            <person name="Solovyev V."/>
            <person name="Lee S.M."/>
            <person name="Liu X."/>
            <person name="Afonnikov D.A."/>
            <person name="Skryabin K.G."/>
        </authorList>
    </citation>
    <scope>NUCLEOTIDE SEQUENCE [LARGE SCALE GENOMIC DNA]</scope>
    <source>
        <strain evidence="1">AK-0245</strain>
        <tissue evidence="1">Whole organism</tissue>
    </source>
</reference>
<accession>A0A4S2M7K9</accession>
<proteinExistence type="predicted"/>
<protein>
    <submittedName>
        <fullName evidence="1">Uncharacterized protein</fullName>
    </submittedName>
</protein>
<sequence>MTRMASEAKFGWSNLSAHKPTLSGVNNKEVHLIPARTASVEYAVAITINPLWLYWCHQSSSSIECAQFYFRTASPFSLSCVIRFLVSGSFSDGWLPQVQKIHQTSLKQYNWSF</sequence>
<comment type="caution">
    <text evidence="1">The sequence shown here is derived from an EMBL/GenBank/DDBJ whole genome shotgun (WGS) entry which is preliminary data.</text>
</comment>
<dbReference type="Proteomes" id="UP000308267">
    <property type="component" value="Unassembled WGS sequence"/>
</dbReference>
<evidence type="ECO:0000313" key="1">
    <source>
        <dbReference type="EMBL" id="TGZ70078.1"/>
    </source>
</evidence>
<name>A0A4S2M7K9_OPIFE</name>
<evidence type="ECO:0000313" key="2">
    <source>
        <dbReference type="Proteomes" id="UP000308267"/>
    </source>
</evidence>
<keyword evidence="2" id="KW-1185">Reference proteome</keyword>
<organism evidence="1 2">
    <name type="scientific">Opisthorchis felineus</name>
    <dbReference type="NCBI Taxonomy" id="147828"/>
    <lineage>
        <taxon>Eukaryota</taxon>
        <taxon>Metazoa</taxon>
        <taxon>Spiralia</taxon>
        <taxon>Lophotrochozoa</taxon>
        <taxon>Platyhelminthes</taxon>
        <taxon>Trematoda</taxon>
        <taxon>Digenea</taxon>
        <taxon>Opisthorchiida</taxon>
        <taxon>Opisthorchiata</taxon>
        <taxon>Opisthorchiidae</taxon>
        <taxon>Opisthorchis</taxon>
    </lineage>
</organism>